<dbReference type="EMBL" id="LRGB01009623">
    <property type="protein sequence ID" value="KZS00526.1"/>
    <property type="molecule type" value="Genomic_DNA"/>
</dbReference>
<dbReference type="OrthoDB" id="10301354at2759"/>
<organism evidence="2 3">
    <name type="scientific">Daphnia magna</name>
    <dbReference type="NCBI Taxonomy" id="35525"/>
    <lineage>
        <taxon>Eukaryota</taxon>
        <taxon>Metazoa</taxon>
        <taxon>Ecdysozoa</taxon>
        <taxon>Arthropoda</taxon>
        <taxon>Crustacea</taxon>
        <taxon>Branchiopoda</taxon>
        <taxon>Diplostraca</taxon>
        <taxon>Cladocera</taxon>
        <taxon>Anomopoda</taxon>
        <taxon>Daphniidae</taxon>
        <taxon>Daphnia</taxon>
    </lineage>
</organism>
<evidence type="ECO:0000256" key="1">
    <source>
        <dbReference type="SAM" id="MobiDB-lite"/>
    </source>
</evidence>
<feature type="region of interest" description="Disordered" evidence="1">
    <location>
        <begin position="74"/>
        <end position="96"/>
    </location>
</feature>
<keyword evidence="3" id="KW-1185">Reference proteome</keyword>
<accession>A0A164HSS5</accession>
<evidence type="ECO:0000313" key="2">
    <source>
        <dbReference type="EMBL" id="KZS00526.1"/>
    </source>
</evidence>
<name>A0A164HSS5_9CRUS</name>
<feature type="non-terminal residue" evidence="2">
    <location>
        <position position="96"/>
    </location>
</feature>
<dbReference type="Proteomes" id="UP000076858">
    <property type="component" value="Unassembled WGS sequence"/>
</dbReference>
<sequence length="96" mass="10614">DDQELHAADVYIENIRSLHDGCLATVAESARNQQIRRPSVSWTIENLDRRLSAGSITTQAITPNVAPITQALQTEEQQPPGNGKRVHDQRGAQEND</sequence>
<evidence type="ECO:0000313" key="3">
    <source>
        <dbReference type="Proteomes" id="UP000076858"/>
    </source>
</evidence>
<reference evidence="2 3" key="1">
    <citation type="submission" date="2016-03" db="EMBL/GenBank/DDBJ databases">
        <title>EvidentialGene: Evidence-directed Construction of Genes on Genomes.</title>
        <authorList>
            <person name="Gilbert D.G."/>
            <person name="Choi J.-H."/>
            <person name="Mockaitis K."/>
            <person name="Colbourne J."/>
            <person name="Pfrender M."/>
        </authorList>
    </citation>
    <scope>NUCLEOTIDE SEQUENCE [LARGE SCALE GENOMIC DNA]</scope>
    <source>
        <strain evidence="2 3">Xinb3</strain>
        <tissue evidence="2">Complete organism</tissue>
    </source>
</reference>
<protein>
    <submittedName>
        <fullName evidence="2">Uncharacterized protein</fullName>
    </submittedName>
</protein>
<proteinExistence type="predicted"/>
<feature type="compositionally biased region" description="Basic and acidic residues" evidence="1">
    <location>
        <begin position="85"/>
        <end position="96"/>
    </location>
</feature>
<feature type="non-terminal residue" evidence="2">
    <location>
        <position position="1"/>
    </location>
</feature>
<dbReference type="AlphaFoldDB" id="A0A164HSS5"/>
<gene>
    <name evidence="2" type="ORF">APZ42_003145</name>
</gene>
<comment type="caution">
    <text evidence="2">The sequence shown here is derived from an EMBL/GenBank/DDBJ whole genome shotgun (WGS) entry which is preliminary data.</text>
</comment>